<organism evidence="11 12">
    <name type="scientific">Mucilaginibacter pineti</name>
    <dbReference type="NCBI Taxonomy" id="1391627"/>
    <lineage>
        <taxon>Bacteria</taxon>
        <taxon>Pseudomonadati</taxon>
        <taxon>Bacteroidota</taxon>
        <taxon>Sphingobacteriia</taxon>
        <taxon>Sphingobacteriales</taxon>
        <taxon>Sphingobacteriaceae</taxon>
        <taxon>Mucilaginibacter</taxon>
    </lineage>
</organism>
<evidence type="ECO:0000256" key="3">
    <source>
        <dbReference type="ARBA" id="ARBA00022475"/>
    </source>
</evidence>
<gene>
    <name evidence="11" type="ORF">SAMN05216464_111206</name>
</gene>
<feature type="transmembrane region" description="Helical" evidence="10">
    <location>
        <begin position="101"/>
        <end position="121"/>
    </location>
</feature>
<accession>A0A1G7HFS4</accession>
<dbReference type="Gene3D" id="1.10.3730.20">
    <property type="match status" value="1"/>
</dbReference>
<keyword evidence="5 10" id="KW-1133">Transmembrane helix</keyword>
<evidence type="ECO:0000256" key="2">
    <source>
        <dbReference type="ARBA" id="ARBA00022448"/>
    </source>
</evidence>
<feature type="transmembrane region" description="Helical" evidence="10">
    <location>
        <begin position="75"/>
        <end position="95"/>
    </location>
</feature>
<evidence type="ECO:0000256" key="8">
    <source>
        <dbReference type="ARBA" id="ARBA00039168"/>
    </source>
</evidence>
<evidence type="ECO:0000256" key="4">
    <source>
        <dbReference type="ARBA" id="ARBA00022692"/>
    </source>
</evidence>
<dbReference type="STRING" id="1391627.SAMN05216464_111206"/>
<dbReference type="Pfam" id="PF00893">
    <property type="entry name" value="Multi_Drug_Res"/>
    <property type="match status" value="1"/>
</dbReference>
<dbReference type="EMBL" id="FNAI01000011">
    <property type="protein sequence ID" value="SDE99163.1"/>
    <property type="molecule type" value="Genomic_DNA"/>
</dbReference>
<evidence type="ECO:0000313" key="11">
    <source>
        <dbReference type="EMBL" id="SDE99163.1"/>
    </source>
</evidence>
<dbReference type="SUPFAM" id="SSF103481">
    <property type="entry name" value="Multidrug resistance efflux transporter EmrE"/>
    <property type="match status" value="1"/>
</dbReference>
<reference evidence="11 12" key="1">
    <citation type="submission" date="2016-10" db="EMBL/GenBank/DDBJ databases">
        <authorList>
            <person name="de Groot N.N."/>
        </authorList>
    </citation>
    <scope>NUCLEOTIDE SEQUENCE [LARGE SCALE GENOMIC DNA]</scope>
    <source>
        <strain evidence="11 12">47C3B</strain>
    </source>
</reference>
<dbReference type="InterPro" id="IPR045324">
    <property type="entry name" value="Small_multidrug_res"/>
</dbReference>
<dbReference type="RefSeq" id="WP_091152625.1">
    <property type="nucleotide sequence ID" value="NZ_FNAI01000011.1"/>
</dbReference>
<dbReference type="GO" id="GO:0022857">
    <property type="term" value="F:transmembrane transporter activity"/>
    <property type="evidence" value="ECO:0007669"/>
    <property type="project" value="InterPro"/>
</dbReference>
<dbReference type="AlphaFoldDB" id="A0A1G7HFS4"/>
<keyword evidence="4 9" id="KW-0812">Transmembrane</keyword>
<dbReference type="InterPro" id="IPR037185">
    <property type="entry name" value="EmrE-like"/>
</dbReference>
<proteinExistence type="inferred from homology"/>
<sequence>MAWIYLLIAAVFETAWTFSVKFFKLSDLKLLRWNNFYIVTESFPLLAPLLGYIIFGVCNVYFFSLAIKELSTATAYGIWMAVTLVLIKICEITLFGKSVSWTEIFFMLLIMTGILGLKFYVPEVSTPIKP</sequence>
<protein>
    <recommendedName>
        <fullName evidence="8">Guanidinium exporter</fullName>
    </recommendedName>
</protein>
<keyword evidence="3" id="KW-1003">Cell membrane</keyword>
<comment type="similarity">
    <text evidence="7">Belongs to the drug/metabolite transporter (DMT) superfamily. Small multidrug resistance (SMR) (TC 2.A.7.1) family. Gdx/SugE subfamily.</text>
</comment>
<evidence type="ECO:0000313" key="12">
    <source>
        <dbReference type="Proteomes" id="UP000199072"/>
    </source>
</evidence>
<keyword evidence="2" id="KW-0813">Transport</keyword>
<evidence type="ECO:0000256" key="10">
    <source>
        <dbReference type="SAM" id="Phobius"/>
    </source>
</evidence>
<dbReference type="OrthoDB" id="21828at2"/>
<dbReference type="PANTHER" id="PTHR30561">
    <property type="entry name" value="SMR FAMILY PROTON-DEPENDENT DRUG EFFLUX TRANSPORTER SUGE"/>
    <property type="match status" value="1"/>
</dbReference>
<keyword evidence="12" id="KW-1185">Reference proteome</keyword>
<dbReference type="PANTHER" id="PTHR30561:SF0">
    <property type="entry name" value="GUANIDINIUM EXPORTER"/>
    <property type="match status" value="1"/>
</dbReference>
<comment type="subcellular location">
    <subcellularLocation>
        <location evidence="1 9">Cell membrane</location>
        <topology evidence="1 9">Multi-pass membrane protein</topology>
    </subcellularLocation>
</comment>
<evidence type="ECO:0000256" key="1">
    <source>
        <dbReference type="ARBA" id="ARBA00004651"/>
    </source>
</evidence>
<keyword evidence="6 10" id="KW-0472">Membrane</keyword>
<evidence type="ECO:0000256" key="5">
    <source>
        <dbReference type="ARBA" id="ARBA00022989"/>
    </source>
</evidence>
<dbReference type="Proteomes" id="UP000199072">
    <property type="component" value="Unassembled WGS sequence"/>
</dbReference>
<evidence type="ECO:0000256" key="7">
    <source>
        <dbReference type="ARBA" id="ARBA00038151"/>
    </source>
</evidence>
<dbReference type="GO" id="GO:0005886">
    <property type="term" value="C:plasma membrane"/>
    <property type="evidence" value="ECO:0007669"/>
    <property type="project" value="UniProtKB-SubCell"/>
</dbReference>
<name>A0A1G7HFS4_9SPHI</name>
<evidence type="ECO:0000256" key="9">
    <source>
        <dbReference type="RuleBase" id="RU003942"/>
    </source>
</evidence>
<feature type="transmembrane region" description="Helical" evidence="10">
    <location>
        <begin position="43"/>
        <end position="63"/>
    </location>
</feature>
<dbReference type="InterPro" id="IPR000390">
    <property type="entry name" value="Small_drug/metabolite_transptr"/>
</dbReference>
<evidence type="ECO:0000256" key="6">
    <source>
        <dbReference type="ARBA" id="ARBA00023136"/>
    </source>
</evidence>